<dbReference type="Pfam" id="PF10081">
    <property type="entry name" value="Abhydrolase_9"/>
    <property type="match status" value="1"/>
</dbReference>
<accession>A0A1G7ZY32</accession>
<dbReference type="SUPFAM" id="SSF53474">
    <property type="entry name" value="alpha/beta-Hydrolases"/>
    <property type="match status" value="1"/>
</dbReference>
<dbReference type="RefSeq" id="WP_176921524.1">
    <property type="nucleotide sequence ID" value="NZ_FNBE01000019.1"/>
</dbReference>
<sequence>MEGRRFLDLPATTPTAPVRVYVDVAAAADDTGRAAAAVDALQRTGGPARGTVLVIVPTGSGWVDPAAVRAYEDRLGGDVATVVVQYADRPSWVEYLLGGHAAERSAAATLTAVRAALPPDGPRLVLLGESLGAAAALPVARLADECVLAGRPGSADDPQDACTELANPDDPVVAWSPGLLLTDPVRFWQVSAALLIAQDVPPGHGHRYRF</sequence>
<keyword evidence="2" id="KW-0378">Hydrolase</keyword>
<dbReference type="AlphaFoldDB" id="A0A1G7ZY32"/>
<dbReference type="InterPro" id="IPR029058">
    <property type="entry name" value="AB_hydrolase_fold"/>
</dbReference>
<keyword evidence="3" id="KW-1185">Reference proteome</keyword>
<reference evidence="2 3" key="1">
    <citation type="submission" date="2016-10" db="EMBL/GenBank/DDBJ databases">
        <authorList>
            <person name="de Groot N.N."/>
        </authorList>
    </citation>
    <scope>NUCLEOTIDE SEQUENCE [LARGE SCALE GENOMIC DNA]</scope>
    <source>
        <strain evidence="2 3">CGMCC 4.3143</strain>
    </source>
</reference>
<feature type="domain" description="Alpha/beta-hydrolase catalytic" evidence="1">
    <location>
        <begin position="18"/>
        <end position="136"/>
    </location>
</feature>
<proteinExistence type="predicted"/>
<evidence type="ECO:0000259" key="1">
    <source>
        <dbReference type="Pfam" id="PF10081"/>
    </source>
</evidence>
<protein>
    <submittedName>
        <fullName evidence="2">Alpha/beta-hydrolase family protein</fullName>
    </submittedName>
</protein>
<evidence type="ECO:0000313" key="2">
    <source>
        <dbReference type="EMBL" id="SDH13604.1"/>
    </source>
</evidence>
<organism evidence="2 3">
    <name type="scientific">Pseudonocardia oroxyli</name>
    <dbReference type="NCBI Taxonomy" id="366584"/>
    <lineage>
        <taxon>Bacteria</taxon>
        <taxon>Bacillati</taxon>
        <taxon>Actinomycetota</taxon>
        <taxon>Actinomycetes</taxon>
        <taxon>Pseudonocardiales</taxon>
        <taxon>Pseudonocardiaceae</taxon>
        <taxon>Pseudonocardia</taxon>
    </lineage>
</organism>
<dbReference type="STRING" id="366584.SAMN05216377_11984"/>
<evidence type="ECO:0000313" key="3">
    <source>
        <dbReference type="Proteomes" id="UP000198967"/>
    </source>
</evidence>
<gene>
    <name evidence="2" type="ORF">SAMN05216377_11984</name>
</gene>
<name>A0A1G7ZY32_PSEOR</name>
<dbReference type="Proteomes" id="UP000198967">
    <property type="component" value="Unassembled WGS sequence"/>
</dbReference>
<dbReference type="EMBL" id="FNBE01000019">
    <property type="protein sequence ID" value="SDH13604.1"/>
    <property type="molecule type" value="Genomic_DNA"/>
</dbReference>
<dbReference type="InterPro" id="IPR027787">
    <property type="entry name" value="Alpha/beta-hydrolase_catalytic"/>
</dbReference>
<dbReference type="GO" id="GO:0016787">
    <property type="term" value="F:hydrolase activity"/>
    <property type="evidence" value="ECO:0007669"/>
    <property type="project" value="UniProtKB-KW"/>
</dbReference>
<dbReference type="Gene3D" id="3.40.50.1820">
    <property type="entry name" value="alpha/beta hydrolase"/>
    <property type="match status" value="1"/>
</dbReference>